<dbReference type="SMART" id="SM00479">
    <property type="entry name" value="EXOIII"/>
    <property type="match status" value="1"/>
</dbReference>
<evidence type="ECO:0000256" key="2">
    <source>
        <dbReference type="ARBA" id="ARBA00010489"/>
    </source>
</evidence>
<comment type="similarity">
    <text evidence="2">Belongs to the REXO4 family.</text>
</comment>
<dbReference type="GO" id="GO:0008408">
    <property type="term" value="F:3'-5' exonuclease activity"/>
    <property type="evidence" value="ECO:0007669"/>
    <property type="project" value="InterPro"/>
</dbReference>
<evidence type="ECO:0000256" key="5">
    <source>
        <dbReference type="ARBA" id="ARBA00022801"/>
    </source>
</evidence>
<keyword evidence="5" id="KW-0378">Hydrolase</keyword>
<dbReference type="InterPro" id="IPR037431">
    <property type="entry name" value="REX4_DEDDh_dom"/>
</dbReference>
<dbReference type="EMBL" id="KK852726">
    <property type="protein sequence ID" value="KDR17651.1"/>
    <property type="molecule type" value="Genomic_DNA"/>
</dbReference>
<dbReference type="Proteomes" id="UP000027135">
    <property type="component" value="Unassembled WGS sequence"/>
</dbReference>
<dbReference type="InParanoid" id="A0A067RCL8"/>
<keyword evidence="4" id="KW-0540">Nuclease</keyword>
<dbReference type="GO" id="GO:0005634">
    <property type="term" value="C:nucleus"/>
    <property type="evidence" value="ECO:0007669"/>
    <property type="project" value="UniProtKB-SubCell"/>
</dbReference>
<evidence type="ECO:0000259" key="9">
    <source>
        <dbReference type="SMART" id="SM00479"/>
    </source>
</evidence>
<evidence type="ECO:0000256" key="3">
    <source>
        <dbReference type="ARBA" id="ARBA00016937"/>
    </source>
</evidence>
<dbReference type="CDD" id="cd06144">
    <property type="entry name" value="REX4_like"/>
    <property type="match status" value="1"/>
</dbReference>
<keyword evidence="6 10" id="KW-0269">Exonuclease</keyword>
<evidence type="ECO:0000313" key="10">
    <source>
        <dbReference type="EMBL" id="KDR17651.1"/>
    </source>
</evidence>
<reference evidence="10 11" key="1">
    <citation type="journal article" date="2014" name="Nat. Commun.">
        <title>Molecular traces of alternative social organization in a termite genome.</title>
        <authorList>
            <person name="Terrapon N."/>
            <person name="Li C."/>
            <person name="Robertson H.M."/>
            <person name="Ji L."/>
            <person name="Meng X."/>
            <person name="Booth W."/>
            <person name="Chen Z."/>
            <person name="Childers C.P."/>
            <person name="Glastad K.M."/>
            <person name="Gokhale K."/>
            <person name="Gowin J."/>
            <person name="Gronenberg W."/>
            <person name="Hermansen R.A."/>
            <person name="Hu H."/>
            <person name="Hunt B.G."/>
            <person name="Huylmans A.K."/>
            <person name="Khalil S.M."/>
            <person name="Mitchell R.D."/>
            <person name="Munoz-Torres M.C."/>
            <person name="Mustard J.A."/>
            <person name="Pan H."/>
            <person name="Reese J.T."/>
            <person name="Scharf M.E."/>
            <person name="Sun F."/>
            <person name="Vogel H."/>
            <person name="Xiao J."/>
            <person name="Yang W."/>
            <person name="Yang Z."/>
            <person name="Yang Z."/>
            <person name="Zhou J."/>
            <person name="Zhu J."/>
            <person name="Brent C.S."/>
            <person name="Elsik C.G."/>
            <person name="Goodisman M.A."/>
            <person name="Liberles D.A."/>
            <person name="Roe R.M."/>
            <person name="Vargo E.L."/>
            <person name="Vilcinskas A."/>
            <person name="Wang J."/>
            <person name="Bornberg-Bauer E."/>
            <person name="Korb J."/>
            <person name="Zhang G."/>
            <person name="Liebig J."/>
        </authorList>
    </citation>
    <scope>NUCLEOTIDE SEQUENCE [LARGE SCALE GENOMIC DNA]</scope>
    <source>
        <tissue evidence="10">Whole organism</tissue>
    </source>
</reference>
<dbReference type="InterPro" id="IPR036397">
    <property type="entry name" value="RNaseH_sf"/>
</dbReference>
<accession>A0A067RCL8</accession>
<dbReference type="STRING" id="136037.A0A067RCL8"/>
<keyword evidence="11" id="KW-1185">Reference proteome</keyword>
<dbReference type="InterPro" id="IPR047021">
    <property type="entry name" value="REXO1/3/4-like"/>
</dbReference>
<dbReference type="SUPFAM" id="SSF53098">
    <property type="entry name" value="Ribonuclease H-like"/>
    <property type="match status" value="1"/>
</dbReference>
<dbReference type="Gene3D" id="3.30.420.10">
    <property type="entry name" value="Ribonuclease H-like superfamily/Ribonuclease H"/>
    <property type="match status" value="1"/>
</dbReference>
<protein>
    <recommendedName>
        <fullName evidence="3">RNA exonuclease 4</fullName>
    </recommendedName>
</protein>
<feature type="region of interest" description="Disordered" evidence="8">
    <location>
        <begin position="1"/>
        <end position="42"/>
    </location>
</feature>
<dbReference type="FunFam" id="3.30.420.10:FF:000007">
    <property type="entry name" value="Interferon-stimulated exonuclease gene 20"/>
    <property type="match status" value="1"/>
</dbReference>
<dbReference type="PANTHER" id="PTHR12801:SF158">
    <property type="entry name" value="RNA EXONUCLEASE 4"/>
    <property type="match status" value="1"/>
</dbReference>
<dbReference type="GO" id="GO:0003676">
    <property type="term" value="F:nucleic acid binding"/>
    <property type="evidence" value="ECO:0007669"/>
    <property type="project" value="InterPro"/>
</dbReference>
<sequence>MSDRNENFSECGKKKTSIDSVHLSTRREYKKRGGGGETMKARNVKENQANNFANINKDGVSNNWKTFKQNLLHLEKTSPLQVENKREHGLNKKKSVDIGKVTSQSSADGHVKKKFTDLSKEKTKVIALDCEMVGIDTGKDNMLARVSLVNKYGNCIYDKYVLPSEPIVDYRTRVSGIRPNDLHNGERFETVQKEVAEILQGRILVGHALRNDLKVLFLSHPRRAIRDTSRYKPFRKFANGRTPSLRKLAEEVLGVKIQQGEHDSVVDARTALQLYLLYRKEWEKGIHSKSNV</sequence>
<name>A0A067RCL8_ZOONE</name>
<dbReference type="OrthoDB" id="8191639at2759"/>
<dbReference type="eggNOG" id="KOG2249">
    <property type="taxonomic scope" value="Eukaryota"/>
</dbReference>
<proteinExistence type="inferred from homology"/>
<comment type="subcellular location">
    <subcellularLocation>
        <location evidence="1">Nucleus</location>
    </subcellularLocation>
</comment>
<organism evidence="10 11">
    <name type="scientific">Zootermopsis nevadensis</name>
    <name type="common">Dampwood termite</name>
    <dbReference type="NCBI Taxonomy" id="136037"/>
    <lineage>
        <taxon>Eukaryota</taxon>
        <taxon>Metazoa</taxon>
        <taxon>Ecdysozoa</taxon>
        <taxon>Arthropoda</taxon>
        <taxon>Hexapoda</taxon>
        <taxon>Insecta</taxon>
        <taxon>Pterygota</taxon>
        <taxon>Neoptera</taxon>
        <taxon>Polyneoptera</taxon>
        <taxon>Dictyoptera</taxon>
        <taxon>Blattodea</taxon>
        <taxon>Blattoidea</taxon>
        <taxon>Termitoidae</taxon>
        <taxon>Termopsidae</taxon>
        <taxon>Zootermopsis</taxon>
    </lineage>
</organism>
<evidence type="ECO:0000256" key="7">
    <source>
        <dbReference type="ARBA" id="ARBA00023242"/>
    </source>
</evidence>
<evidence type="ECO:0000256" key="8">
    <source>
        <dbReference type="SAM" id="MobiDB-lite"/>
    </source>
</evidence>
<evidence type="ECO:0000256" key="4">
    <source>
        <dbReference type="ARBA" id="ARBA00022722"/>
    </source>
</evidence>
<dbReference type="FunCoup" id="A0A067RCL8">
    <property type="interactions" value="1715"/>
</dbReference>
<evidence type="ECO:0000313" key="11">
    <source>
        <dbReference type="Proteomes" id="UP000027135"/>
    </source>
</evidence>
<feature type="compositionally biased region" description="Basic and acidic residues" evidence="8">
    <location>
        <begin position="1"/>
        <end position="17"/>
    </location>
</feature>
<evidence type="ECO:0000256" key="6">
    <source>
        <dbReference type="ARBA" id="ARBA00022839"/>
    </source>
</evidence>
<dbReference type="InterPro" id="IPR013520">
    <property type="entry name" value="Ribonucl_H"/>
</dbReference>
<dbReference type="AlphaFoldDB" id="A0A067RCL8"/>
<evidence type="ECO:0000256" key="1">
    <source>
        <dbReference type="ARBA" id="ARBA00004123"/>
    </source>
</evidence>
<dbReference type="Pfam" id="PF00929">
    <property type="entry name" value="RNase_T"/>
    <property type="match status" value="1"/>
</dbReference>
<keyword evidence="7" id="KW-0539">Nucleus</keyword>
<dbReference type="InterPro" id="IPR012337">
    <property type="entry name" value="RNaseH-like_sf"/>
</dbReference>
<dbReference type="GO" id="GO:0006364">
    <property type="term" value="P:rRNA processing"/>
    <property type="evidence" value="ECO:0007669"/>
    <property type="project" value="InterPro"/>
</dbReference>
<gene>
    <name evidence="10" type="ORF">L798_08358</name>
</gene>
<feature type="domain" description="Exonuclease" evidence="9">
    <location>
        <begin position="124"/>
        <end position="284"/>
    </location>
</feature>
<dbReference type="PANTHER" id="PTHR12801">
    <property type="entry name" value="RNA EXONUCLEASE REXO1 / RECO3 FAMILY MEMBER-RELATED"/>
    <property type="match status" value="1"/>
</dbReference>